<dbReference type="AlphaFoldDB" id="A0A8C3UEG0"/>
<dbReference type="Gene3D" id="2.60.40.10">
    <property type="entry name" value="Immunoglobulins"/>
    <property type="match status" value="4"/>
</dbReference>
<evidence type="ECO:0000256" key="3">
    <source>
        <dbReference type="ARBA" id="ARBA00022490"/>
    </source>
</evidence>
<evidence type="ECO:0000313" key="7">
    <source>
        <dbReference type="Ensembl" id="ENSCUSP00005012136.1"/>
    </source>
</evidence>
<feature type="domain" description="HYDIN/VesB/CFA65-like Ig-like" evidence="6">
    <location>
        <begin position="163"/>
        <end position="250"/>
    </location>
</feature>
<protein>
    <recommendedName>
        <fullName evidence="6">HYDIN/VesB/CFA65-like Ig-like domain-containing protein</fullName>
    </recommendedName>
</protein>
<evidence type="ECO:0000259" key="6">
    <source>
        <dbReference type="Pfam" id="PF22544"/>
    </source>
</evidence>
<dbReference type="Pfam" id="PF22544">
    <property type="entry name" value="HYDIN_VesB_CFA65-like_Ig"/>
    <property type="match status" value="2"/>
</dbReference>
<reference evidence="7" key="3">
    <citation type="submission" date="2025-09" db="UniProtKB">
        <authorList>
            <consortium name="Ensembl"/>
        </authorList>
    </citation>
    <scope>IDENTIFICATION</scope>
</reference>
<keyword evidence="4" id="KW-0969">Cilium</keyword>
<sequence length="636" mass="71225">MVLCFPFGETQCIQGYVLLRFSPSLEEIALPYCPWPKCWTQTEGIQVHPFELCACTSTAASALEKGSRKDVTKAQTGLHKRQNLHFISFLQFNRLVKISMASSPYFELACPNEAYHIIPPGTSSPVRIRFTPNKNQDYSHELICITGMERIVVPIRAIGTQAMLDFPDQLDFSKCPVKYSTQKILLLHNDSNLEAHYQLNTHSPFSVVPAMGTLGAGDTMQVTVGFHPLKVGDHSGTLVVCRNRGEFQGEAVDVDIALSTNSLKVGKTFITTSNYKIVLIENRSNITAHFQWKAFLTEEEENKKKRRLEGEIGPNCWAEIKVTFKPLEALEYQSVAYCNISGTTIIHIKGRFHMYFHFAFLLLQVKLINSGAIDAPFRYIPSTKNLGYCFKFVPEAGIIAPGRIQTIQISFHATTVGTFEEEFQFSVAGSPTPAILTIKGCVCAAIVHFDIDELDFGDVSFGFPCTRKCRLINASPGSLTFNLRMSQDGRQPAVSSFDQIHKHNDPSWKDGINFYLEPREFTINPSQGTILPHGYRDIEVTLCANTVMTFYRRLLVDLEGFGNEVASLTITARYQHFPGLLQQTALTRVCWLQLPVRGCLMTSCSAQLDVRRAMLGKQPVVKNTPAHSSARSWAFF</sequence>
<organism evidence="7 8">
    <name type="scientific">Catharus ustulatus</name>
    <name type="common">Russet-backed thrush</name>
    <name type="synonym">Hylocichla ustulatus</name>
    <dbReference type="NCBI Taxonomy" id="91951"/>
    <lineage>
        <taxon>Eukaryota</taxon>
        <taxon>Metazoa</taxon>
        <taxon>Chordata</taxon>
        <taxon>Craniata</taxon>
        <taxon>Vertebrata</taxon>
        <taxon>Euteleostomi</taxon>
        <taxon>Archelosauria</taxon>
        <taxon>Archosauria</taxon>
        <taxon>Dinosauria</taxon>
        <taxon>Saurischia</taxon>
        <taxon>Theropoda</taxon>
        <taxon>Coelurosauria</taxon>
        <taxon>Aves</taxon>
        <taxon>Neognathae</taxon>
        <taxon>Neoaves</taxon>
        <taxon>Telluraves</taxon>
        <taxon>Australaves</taxon>
        <taxon>Passeriformes</taxon>
        <taxon>Turdidae</taxon>
        <taxon>Catharus</taxon>
    </lineage>
</organism>
<accession>A0A8C3UEG0</accession>
<dbReference type="PANTHER" id="PTHR23053">
    <property type="entry name" value="DLEC1 DELETED IN LUNG AND ESOPHAGEAL CANCER 1"/>
    <property type="match status" value="1"/>
</dbReference>
<dbReference type="InterPro" id="IPR053879">
    <property type="entry name" value="HYDIN_VesB_CFA65-like_Ig"/>
</dbReference>
<evidence type="ECO:0000313" key="8">
    <source>
        <dbReference type="Proteomes" id="UP000694563"/>
    </source>
</evidence>
<dbReference type="GO" id="GO:0003341">
    <property type="term" value="P:cilium movement"/>
    <property type="evidence" value="ECO:0007669"/>
    <property type="project" value="TreeGrafter"/>
</dbReference>
<dbReference type="PANTHER" id="PTHR23053:SF0">
    <property type="entry name" value="HYDROCEPHALUS-INDUCING PROTEIN HOMOLOG"/>
    <property type="match status" value="1"/>
</dbReference>
<evidence type="ECO:0000256" key="5">
    <source>
        <dbReference type="ARBA" id="ARBA00023273"/>
    </source>
</evidence>
<dbReference type="Ensembl" id="ENSCUST00005012644.1">
    <property type="protein sequence ID" value="ENSCUSP00005012136.1"/>
    <property type="gene ID" value="ENSCUSG00005007796.1"/>
</dbReference>
<proteinExistence type="predicted"/>
<dbReference type="InterPro" id="IPR033305">
    <property type="entry name" value="Hydin-like"/>
</dbReference>
<keyword evidence="3" id="KW-0963">Cytoplasm</keyword>
<feature type="domain" description="HYDIN/VesB/CFA65-like Ig-like" evidence="6">
    <location>
        <begin position="366"/>
        <end position="441"/>
    </location>
</feature>
<evidence type="ECO:0000256" key="1">
    <source>
        <dbReference type="ARBA" id="ARBA00004138"/>
    </source>
</evidence>
<dbReference type="GO" id="GO:0005930">
    <property type="term" value="C:axoneme"/>
    <property type="evidence" value="ECO:0007669"/>
    <property type="project" value="TreeGrafter"/>
</dbReference>
<dbReference type="Proteomes" id="UP000694563">
    <property type="component" value="Chromosome 11"/>
</dbReference>
<reference evidence="7" key="2">
    <citation type="submission" date="2025-08" db="UniProtKB">
        <authorList>
            <consortium name="Ensembl"/>
        </authorList>
    </citation>
    <scope>IDENTIFICATION</scope>
</reference>
<dbReference type="GO" id="GO:1904158">
    <property type="term" value="P:axonemal central apparatus assembly"/>
    <property type="evidence" value="ECO:0007669"/>
    <property type="project" value="TreeGrafter"/>
</dbReference>
<reference evidence="7" key="1">
    <citation type="submission" date="2020-10" db="EMBL/GenBank/DDBJ databases">
        <title>Catharus ustulatus (Swainson's thrush) genome, bCatUst1, primary haplotype v2.</title>
        <authorList>
            <person name="Delmore K."/>
            <person name="Vafadar M."/>
            <person name="Formenti G."/>
            <person name="Chow W."/>
            <person name="Pelan S."/>
            <person name="Howe K."/>
            <person name="Rhie A."/>
            <person name="Mountcastle J."/>
            <person name="Haase B."/>
            <person name="Fedrigo O."/>
            <person name="Jarvis E.D."/>
        </authorList>
    </citation>
    <scope>NUCLEOTIDE SEQUENCE [LARGE SCALE GENOMIC DNA]</scope>
</reference>
<keyword evidence="8" id="KW-1185">Reference proteome</keyword>
<comment type="subcellular location">
    <subcellularLocation>
        <location evidence="1">Cell projection</location>
        <location evidence="1">Cilium</location>
    </subcellularLocation>
    <subcellularLocation>
        <location evidence="2">Cytoplasm</location>
    </subcellularLocation>
</comment>
<evidence type="ECO:0000256" key="4">
    <source>
        <dbReference type="ARBA" id="ARBA00023069"/>
    </source>
</evidence>
<evidence type="ECO:0000256" key="2">
    <source>
        <dbReference type="ARBA" id="ARBA00004496"/>
    </source>
</evidence>
<dbReference type="InterPro" id="IPR013783">
    <property type="entry name" value="Ig-like_fold"/>
</dbReference>
<name>A0A8C3UEG0_CATUS</name>
<keyword evidence="5" id="KW-0966">Cell projection</keyword>